<dbReference type="EMBL" id="SNRW01001344">
    <property type="protein sequence ID" value="KAA6396769.1"/>
    <property type="molecule type" value="Genomic_DNA"/>
</dbReference>
<feature type="non-terminal residue" evidence="1">
    <location>
        <position position="25"/>
    </location>
</feature>
<evidence type="ECO:0000313" key="2">
    <source>
        <dbReference type="Proteomes" id="UP000324800"/>
    </source>
</evidence>
<protein>
    <submittedName>
        <fullName evidence="1">Uncharacterized protein</fullName>
    </submittedName>
</protein>
<reference evidence="1 2" key="1">
    <citation type="submission" date="2019-03" db="EMBL/GenBank/DDBJ databases">
        <title>Single cell metagenomics reveals metabolic interactions within the superorganism composed of flagellate Streblomastix strix and complex community of Bacteroidetes bacteria on its surface.</title>
        <authorList>
            <person name="Treitli S.C."/>
            <person name="Kolisko M."/>
            <person name="Husnik F."/>
            <person name="Keeling P."/>
            <person name="Hampl V."/>
        </authorList>
    </citation>
    <scope>NUCLEOTIDE SEQUENCE [LARGE SCALE GENOMIC DNA]</scope>
    <source>
        <strain evidence="1">ST1C</strain>
    </source>
</reference>
<accession>A0A5J4WRR5</accession>
<gene>
    <name evidence="1" type="ORF">EZS28_007700</name>
</gene>
<proteinExistence type="predicted"/>
<evidence type="ECO:0000313" key="1">
    <source>
        <dbReference type="EMBL" id="KAA6396769.1"/>
    </source>
</evidence>
<sequence>MPFWELEGEAAKQNALIWLNSDEVK</sequence>
<dbReference type="Proteomes" id="UP000324800">
    <property type="component" value="Unassembled WGS sequence"/>
</dbReference>
<name>A0A5J4WRR5_9EUKA</name>
<dbReference type="AlphaFoldDB" id="A0A5J4WRR5"/>
<comment type="caution">
    <text evidence="1">The sequence shown here is derived from an EMBL/GenBank/DDBJ whole genome shotgun (WGS) entry which is preliminary data.</text>
</comment>
<organism evidence="1 2">
    <name type="scientific">Streblomastix strix</name>
    <dbReference type="NCBI Taxonomy" id="222440"/>
    <lineage>
        <taxon>Eukaryota</taxon>
        <taxon>Metamonada</taxon>
        <taxon>Preaxostyla</taxon>
        <taxon>Oxymonadida</taxon>
        <taxon>Streblomastigidae</taxon>
        <taxon>Streblomastix</taxon>
    </lineage>
</organism>